<gene>
    <name evidence="1" type="ORF">ASU35_11185</name>
</gene>
<dbReference type="RefSeq" id="WP_058352895.1">
    <property type="nucleotide sequence ID" value="NZ_CABMMD010000158.1"/>
</dbReference>
<dbReference type="GO" id="GO:0003677">
    <property type="term" value="F:DNA binding"/>
    <property type="evidence" value="ECO:0007669"/>
    <property type="project" value="InterPro"/>
</dbReference>
<dbReference type="Pfam" id="PF00216">
    <property type="entry name" value="Bac_DNA_binding"/>
    <property type="match status" value="1"/>
</dbReference>
<sequence>MKEKIVKPGIVKRVVEKLEGTKINIGGNKHSYKREYNLKYTQEIVDNVICAFMDVIVDIIENGDSVKLNSYMILEPKYYTEKRARNLYEDKEIIIPAQYRVKLIVGSKLEEACKRLSERELR</sequence>
<dbReference type="Proteomes" id="UP000054874">
    <property type="component" value="Unassembled WGS sequence"/>
</dbReference>
<protein>
    <recommendedName>
        <fullName evidence="3">DNA-binding protein</fullName>
    </recommendedName>
</protein>
<dbReference type="OrthoDB" id="9788749at2"/>
<proteinExistence type="predicted"/>
<organism evidence="1 2">
    <name type="scientific">Acetivibrio ethanolgignens</name>
    <dbReference type="NCBI Taxonomy" id="290052"/>
    <lineage>
        <taxon>Bacteria</taxon>
        <taxon>Bacillati</taxon>
        <taxon>Bacillota</taxon>
        <taxon>Clostridia</taxon>
        <taxon>Eubacteriales</taxon>
        <taxon>Oscillospiraceae</taxon>
        <taxon>Acetivibrio</taxon>
    </lineage>
</organism>
<evidence type="ECO:0000313" key="2">
    <source>
        <dbReference type="Proteomes" id="UP000054874"/>
    </source>
</evidence>
<dbReference type="SUPFAM" id="SSF47729">
    <property type="entry name" value="IHF-like DNA-binding proteins"/>
    <property type="match status" value="1"/>
</dbReference>
<accession>A0A0V8QE42</accession>
<evidence type="ECO:0008006" key="3">
    <source>
        <dbReference type="Google" id="ProtNLM"/>
    </source>
</evidence>
<dbReference type="Gene3D" id="4.10.520.10">
    <property type="entry name" value="IHF-like DNA-binding proteins"/>
    <property type="match status" value="1"/>
</dbReference>
<comment type="caution">
    <text evidence="1">The sequence shown here is derived from an EMBL/GenBank/DDBJ whole genome shotgun (WGS) entry which is preliminary data.</text>
</comment>
<evidence type="ECO:0000313" key="1">
    <source>
        <dbReference type="EMBL" id="KSV58856.1"/>
    </source>
</evidence>
<dbReference type="GO" id="GO:0030527">
    <property type="term" value="F:structural constituent of chromatin"/>
    <property type="evidence" value="ECO:0007669"/>
    <property type="project" value="InterPro"/>
</dbReference>
<dbReference type="EMBL" id="LNAM01000158">
    <property type="protein sequence ID" value="KSV58856.1"/>
    <property type="molecule type" value="Genomic_DNA"/>
</dbReference>
<dbReference type="InterPro" id="IPR010992">
    <property type="entry name" value="IHF-like_DNA-bd_dom_sf"/>
</dbReference>
<dbReference type="STRING" id="290052.ASU35_11185"/>
<reference evidence="1 2" key="1">
    <citation type="submission" date="2015-11" db="EMBL/GenBank/DDBJ databases">
        <title>Butyribacter intestini gen. nov., sp. nov., a butyric acid-producing bacterium of the family Lachnospiraceae isolated from the human faeces.</title>
        <authorList>
            <person name="Zou Y."/>
            <person name="Xue W."/>
            <person name="Luo G."/>
            <person name="Lv M."/>
        </authorList>
    </citation>
    <scope>NUCLEOTIDE SEQUENCE [LARGE SCALE GENOMIC DNA]</scope>
    <source>
        <strain evidence="1 2">ACET-33324</strain>
    </source>
</reference>
<name>A0A0V8QE42_9FIRM</name>
<dbReference type="AlphaFoldDB" id="A0A0V8QE42"/>
<keyword evidence="2" id="KW-1185">Reference proteome</keyword>
<dbReference type="InterPro" id="IPR000119">
    <property type="entry name" value="Hist_DNA-bd"/>
</dbReference>